<protein>
    <submittedName>
        <fullName evidence="1">Unnamed protein product</fullName>
    </submittedName>
</protein>
<comment type="caution">
    <text evidence="1">The sequence shown here is derived from an EMBL/GenBank/DDBJ whole genome shotgun (WGS) entry which is preliminary data.</text>
</comment>
<dbReference type="OrthoDB" id="8947436at2759"/>
<reference evidence="1" key="1">
    <citation type="submission" date="2023-04" db="EMBL/GenBank/DDBJ databases">
        <title>Phytophthora fragariaefolia NBRC 109709.</title>
        <authorList>
            <person name="Ichikawa N."/>
            <person name="Sato H."/>
            <person name="Tonouchi N."/>
        </authorList>
    </citation>
    <scope>NUCLEOTIDE SEQUENCE</scope>
    <source>
        <strain evidence="1">NBRC 109709</strain>
    </source>
</reference>
<evidence type="ECO:0000313" key="2">
    <source>
        <dbReference type="Proteomes" id="UP001165121"/>
    </source>
</evidence>
<dbReference type="EMBL" id="BSXT01000189">
    <property type="protein sequence ID" value="GMF20217.1"/>
    <property type="molecule type" value="Genomic_DNA"/>
</dbReference>
<dbReference type="Proteomes" id="UP001165121">
    <property type="component" value="Unassembled WGS sequence"/>
</dbReference>
<evidence type="ECO:0000313" key="1">
    <source>
        <dbReference type="EMBL" id="GMF20217.1"/>
    </source>
</evidence>
<name>A0A9W6WX85_9STRA</name>
<sequence length="185" mass="20640">MIPLIKTMSMLVEPEAPQTEEEPAESMTFHAENDVPSVAKFHEGRPTRVRLTNVTDRLVSRPTHLAIATWVPVGSLPKQVGYVRLDSKKRRDRGDDSSSEHVVAEFELEDYAKELAFLPDLTEPAESKLDYSPKNVQNPELSTEQQVRLDAVLNNHDKIIISSGNALPPRAYGVGVPDSHCTKEE</sequence>
<accession>A0A9W6WX85</accession>
<gene>
    <name evidence="1" type="ORF">Pfra01_000233800</name>
</gene>
<keyword evidence="2" id="KW-1185">Reference proteome</keyword>
<organism evidence="1 2">
    <name type="scientific">Phytophthora fragariaefolia</name>
    <dbReference type="NCBI Taxonomy" id="1490495"/>
    <lineage>
        <taxon>Eukaryota</taxon>
        <taxon>Sar</taxon>
        <taxon>Stramenopiles</taxon>
        <taxon>Oomycota</taxon>
        <taxon>Peronosporomycetes</taxon>
        <taxon>Peronosporales</taxon>
        <taxon>Peronosporaceae</taxon>
        <taxon>Phytophthora</taxon>
    </lineage>
</organism>
<dbReference type="AlphaFoldDB" id="A0A9W6WX85"/>
<proteinExistence type="predicted"/>